<evidence type="ECO:0000313" key="3">
    <source>
        <dbReference type="Proteomes" id="UP000266841"/>
    </source>
</evidence>
<proteinExistence type="predicted"/>
<evidence type="ECO:0000313" key="2">
    <source>
        <dbReference type="EMBL" id="EJK56405.1"/>
    </source>
</evidence>
<dbReference type="AlphaFoldDB" id="K0RTN9"/>
<reference evidence="2 3" key="1">
    <citation type="journal article" date="2012" name="Genome Biol.">
        <title>Genome and low-iron response of an oceanic diatom adapted to chronic iron limitation.</title>
        <authorList>
            <person name="Lommer M."/>
            <person name="Specht M."/>
            <person name="Roy A.S."/>
            <person name="Kraemer L."/>
            <person name="Andreson R."/>
            <person name="Gutowska M.A."/>
            <person name="Wolf J."/>
            <person name="Bergner S.V."/>
            <person name="Schilhabel M.B."/>
            <person name="Klostermeier U.C."/>
            <person name="Beiko R.G."/>
            <person name="Rosenstiel P."/>
            <person name="Hippler M."/>
            <person name="Laroche J."/>
        </authorList>
    </citation>
    <scope>NUCLEOTIDE SEQUENCE [LARGE SCALE GENOMIC DNA]</scope>
    <source>
        <strain evidence="2 3">CCMP1005</strain>
    </source>
</reference>
<sequence>MKRYDSGLERRRRHLSSLRRAREKEAAAIIQCAARRCLAITSMILLERRKAAVAIQRYARGLAARTLARNLREMQRAMAALRIQRAFRGYHVRCRPVLRRTTTAPSPDNSNGFGRSWTTRKSNASKMLGSNRHDSSKVVGSEPTRGRMLGSERHDSSKVVGSEPTRGSEVEGGNDNIITTPARDKTSTSRVSSASMVQGSKPWRAMDGDDNSSPAPIMADDIGSTACWERIQRNVRKNQVARKLHQVARKLRELQPYVATYSSVDTRRRLAENYGPSVPWYNADDSILRKMYDPSFKGPQRQYTTSHVDTLQSLRDEFYRQYNDGGTYVIRNQALDITSRVYETIATYIDLDKQYGPKRTDKNLCHHTTTMAILEKADPFPDAVLSSRSFKDSYHKDNELERAIHLRCHIVMSQIRQIRKAFGRVIQGEARALRWGEMVLEAAQGVRSDIGRLCAVYNPSWRHTYSMPCTILPEIVTNYIDIALELATRLVVEERTYRYKTVLAKTNRR</sequence>
<comment type="caution">
    <text evidence="2">The sequence shown here is derived from an EMBL/GenBank/DDBJ whole genome shotgun (WGS) entry which is preliminary data.</text>
</comment>
<keyword evidence="3" id="KW-1185">Reference proteome</keyword>
<dbReference type="Gene3D" id="1.20.5.190">
    <property type="match status" value="1"/>
</dbReference>
<accession>K0RTN9</accession>
<organism evidence="2 3">
    <name type="scientific">Thalassiosira oceanica</name>
    <name type="common">Marine diatom</name>
    <dbReference type="NCBI Taxonomy" id="159749"/>
    <lineage>
        <taxon>Eukaryota</taxon>
        <taxon>Sar</taxon>
        <taxon>Stramenopiles</taxon>
        <taxon>Ochrophyta</taxon>
        <taxon>Bacillariophyta</taxon>
        <taxon>Coscinodiscophyceae</taxon>
        <taxon>Thalassiosirophycidae</taxon>
        <taxon>Thalassiosirales</taxon>
        <taxon>Thalassiosiraceae</taxon>
        <taxon>Thalassiosira</taxon>
    </lineage>
</organism>
<feature type="region of interest" description="Disordered" evidence="1">
    <location>
        <begin position="125"/>
        <end position="207"/>
    </location>
</feature>
<protein>
    <submittedName>
        <fullName evidence="2">Uncharacterized protein</fullName>
    </submittedName>
</protein>
<dbReference type="InterPro" id="IPR000048">
    <property type="entry name" value="IQ_motif_EF-hand-BS"/>
</dbReference>
<dbReference type="SMART" id="SM00015">
    <property type="entry name" value="IQ"/>
    <property type="match status" value="3"/>
</dbReference>
<dbReference type="EMBL" id="AGNL01031505">
    <property type="protein sequence ID" value="EJK56405.1"/>
    <property type="molecule type" value="Genomic_DNA"/>
</dbReference>
<dbReference type="Proteomes" id="UP000266841">
    <property type="component" value="Unassembled WGS sequence"/>
</dbReference>
<dbReference type="PROSITE" id="PS50096">
    <property type="entry name" value="IQ"/>
    <property type="match status" value="2"/>
</dbReference>
<evidence type="ECO:0000256" key="1">
    <source>
        <dbReference type="SAM" id="MobiDB-lite"/>
    </source>
</evidence>
<name>K0RTN9_THAOC</name>
<dbReference type="Pfam" id="PF00612">
    <property type="entry name" value="IQ"/>
    <property type="match status" value="1"/>
</dbReference>
<gene>
    <name evidence="2" type="ORF">THAOC_23711</name>
</gene>
<feature type="compositionally biased region" description="Polar residues" evidence="1">
    <location>
        <begin position="188"/>
        <end position="198"/>
    </location>
</feature>